<gene>
    <name evidence="2" type="ORF">SAMN04488024_11652</name>
</gene>
<organism evidence="2 3">
    <name type="scientific">Pedobacter soli</name>
    <dbReference type="NCBI Taxonomy" id="390242"/>
    <lineage>
        <taxon>Bacteria</taxon>
        <taxon>Pseudomonadati</taxon>
        <taxon>Bacteroidota</taxon>
        <taxon>Sphingobacteriia</taxon>
        <taxon>Sphingobacteriales</taxon>
        <taxon>Sphingobacteriaceae</taxon>
        <taxon>Pedobacter</taxon>
    </lineage>
</organism>
<feature type="chain" id="PRO_5011489258" evidence="1">
    <location>
        <begin position="34"/>
        <end position="519"/>
    </location>
</feature>
<reference evidence="3" key="1">
    <citation type="submission" date="2016-10" db="EMBL/GenBank/DDBJ databases">
        <authorList>
            <person name="Varghese N."/>
            <person name="Submissions S."/>
        </authorList>
    </citation>
    <scope>NUCLEOTIDE SEQUENCE [LARGE SCALE GENOMIC DNA]</scope>
    <source>
        <strain evidence="3">DSM 18609</strain>
    </source>
</reference>
<evidence type="ECO:0000313" key="2">
    <source>
        <dbReference type="EMBL" id="SDE30567.1"/>
    </source>
</evidence>
<feature type="signal peptide" evidence="1">
    <location>
        <begin position="1"/>
        <end position="33"/>
    </location>
</feature>
<dbReference type="Gene3D" id="2.60.120.200">
    <property type="match status" value="1"/>
</dbReference>
<dbReference type="SUPFAM" id="SSF49899">
    <property type="entry name" value="Concanavalin A-like lectins/glucanases"/>
    <property type="match status" value="1"/>
</dbReference>
<accession>A0A1G7BU87</accession>
<keyword evidence="3" id="KW-1185">Reference proteome</keyword>
<dbReference type="AlphaFoldDB" id="A0A1G7BU87"/>
<protein>
    <submittedName>
        <fullName evidence="2">Uncharacterized protein</fullName>
    </submittedName>
</protein>
<sequence length="519" mass="54639">MRNRLFNLKQSGKIVTLSLTLCLFFGNKQSAQAQSSYGDFPYAQSFTSGTKPSEVSTPTGAGTNDVAFTTNGLRLTRAVNSLFGAIFINNRQFSSKNGVKIAFEFGMYGGNGADGISMFLFDAAVTNPVIGAPGGDLGYNFARANDSWAVNRKAGLTGAYLGVGIDAFGNFKTRQFQTDKRWNGVNLAGTSHVTLRAAAGPVINNTGQGQGFTGYPVMITQSTLAVPTGNGGAVLNQTGGGYTFSTGPSTGFDLKTTGLGATTADADYRKAFIDLVPNNDLLGNNNGFYITVKIQHGSTITTVIDNYLYRTSFTYTENANAAGNTDYNTSSTTGADTQRTLSATVPDFLRIGFAASTGGLNNIHLIKNLTVTLPYAAEAADDLGTTCRNIPVVVDPYANDIAYTGLILLSPVPTASKDNIDASQFRFLNSDGTTAANPFSVTSSQGTFTYNATTKKVTFTPAAGFIGTASINYNIKGITVPVVGGPYGDEAYRSQDATITVRVSKCQVITNPMLPSGNQ</sequence>
<evidence type="ECO:0000256" key="1">
    <source>
        <dbReference type="SAM" id="SignalP"/>
    </source>
</evidence>
<evidence type="ECO:0000313" key="3">
    <source>
        <dbReference type="Proteomes" id="UP000199455"/>
    </source>
</evidence>
<dbReference type="STRING" id="390242.SAMN04488024_11652"/>
<dbReference type="InterPro" id="IPR013320">
    <property type="entry name" value="ConA-like_dom_sf"/>
</dbReference>
<dbReference type="Proteomes" id="UP000199455">
    <property type="component" value="Unassembled WGS sequence"/>
</dbReference>
<keyword evidence="1" id="KW-0732">Signal</keyword>
<proteinExistence type="predicted"/>
<name>A0A1G7BU87_9SPHI</name>
<dbReference type="GO" id="GO:0004553">
    <property type="term" value="F:hydrolase activity, hydrolyzing O-glycosyl compounds"/>
    <property type="evidence" value="ECO:0007669"/>
    <property type="project" value="UniProtKB-ARBA"/>
</dbReference>
<dbReference type="EMBL" id="FMZH01000016">
    <property type="protein sequence ID" value="SDE30567.1"/>
    <property type="molecule type" value="Genomic_DNA"/>
</dbReference>
<dbReference type="GO" id="GO:0005975">
    <property type="term" value="P:carbohydrate metabolic process"/>
    <property type="evidence" value="ECO:0007669"/>
    <property type="project" value="UniProtKB-ARBA"/>
</dbReference>